<organism evidence="4 5">
    <name type="scientific">Ruminococcus turbiniformis</name>
    <dbReference type="NCBI Taxonomy" id="2881258"/>
    <lineage>
        <taxon>Bacteria</taxon>
        <taxon>Bacillati</taxon>
        <taxon>Bacillota</taxon>
        <taxon>Clostridia</taxon>
        <taxon>Eubacteriales</taxon>
        <taxon>Oscillospiraceae</taxon>
        <taxon>Ruminococcus</taxon>
    </lineage>
</organism>
<dbReference type="InterPro" id="IPR008928">
    <property type="entry name" value="6-hairpin_glycosidase_sf"/>
</dbReference>
<comment type="caution">
    <text evidence="4">The sequence shown here is derived from an EMBL/GenBank/DDBJ whole genome shotgun (WGS) entry which is preliminary data.</text>
</comment>
<feature type="domain" description="Non-reducing end beta-L-arabinofuranosidase-like GH127 middle" evidence="2">
    <location>
        <begin position="462"/>
        <end position="557"/>
    </location>
</feature>
<dbReference type="GO" id="GO:0016787">
    <property type="term" value="F:hydrolase activity"/>
    <property type="evidence" value="ECO:0007669"/>
    <property type="project" value="UniProtKB-KW"/>
</dbReference>
<dbReference type="SUPFAM" id="SSF48208">
    <property type="entry name" value="Six-hairpin glycosidases"/>
    <property type="match status" value="1"/>
</dbReference>
<dbReference type="PANTHER" id="PTHR43465:SF2">
    <property type="entry name" value="DUF1680 DOMAIN PROTEIN (AFU_ORTHOLOGUE AFUA_1G08910)"/>
    <property type="match status" value="1"/>
</dbReference>
<proteinExistence type="predicted"/>
<dbReference type="InterPro" id="IPR049046">
    <property type="entry name" value="Beta-AFase-like_GH127_middle"/>
</dbReference>
<evidence type="ECO:0000259" key="2">
    <source>
        <dbReference type="Pfam" id="PF20736"/>
    </source>
</evidence>
<evidence type="ECO:0000313" key="4">
    <source>
        <dbReference type="EMBL" id="MCC2253339.1"/>
    </source>
</evidence>
<gene>
    <name evidence="4" type="ORF">LKD70_02590</name>
</gene>
<sequence length="679" mass="77851">MNLKQTSFLLWKDVRITGGFWKKRLEINEKVTLPAEYEQCKKSGRVDSIKCLYKPEEDDRPEKGEFTIDGVLSENLAEDGKIPKPHHYWDSDLAKWIEAASYILAEHPDAETEKRIDEIVDDFEKLQQPDGYLNTYYTVVEPGKRWTNVFAMHELYCAGHLIEAACAYYLATGKRKLLDIMCRYADCIDRTFGPEEGKIHGYPGHQEIELALVKLYRITGEKRYLNLSLYFINERGKKPYFFDMEAEKYGRDPEEKGPKGILGRSFLPAGPYALFQSHLPVREQKTAEGHAVRVTYMGCAMADLAAETGDETLWDACKTLWDNVTQKRMYITGGVGSQDGCERFNFDYQLPNETSYQETCASVGMVMWASRMLQVRPDRCFADFMERTLYNGVISGVSLEGDRFFYANHLAAEPKMFSDQIIRNPRMFPVRQKWFAVSCCPMNLARLTESVSGYIYSENESTLYVHLFADSETEIKRDSGTLRVIQKTEYPWNNKIQITVKSEGNVPLRVAVRNPLFSRATKISVNGEVIHPEEESGYLIIDRQWDGDTEILVELDMKPEFVEAHPSVRMDAGKVAIQYGPLIYCLEEADNGPGLPSIFADTDSELSVKTEPDLLGGIQVIEGSALKRSVKGWEHTLYRPVNDDFETVRFRAVPYYAWSNRQPGEMTVWINRIYKKVDK</sequence>
<evidence type="ECO:0000259" key="3">
    <source>
        <dbReference type="Pfam" id="PF20737"/>
    </source>
</evidence>
<name>A0ABS8FUN6_9FIRM</name>
<reference evidence="4 5" key="1">
    <citation type="submission" date="2021-10" db="EMBL/GenBank/DDBJ databases">
        <title>Anaerobic single-cell dispensing facilitates the cultivation of human gut bacteria.</title>
        <authorList>
            <person name="Afrizal A."/>
        </authorList>
    </citation>
    <scope>NUCLEOTIDE SEQUENCE [LARGE SCALE GENOMIC DNA]</scope>
    <source>
        <strain evidence="4 5">CLA-AA-H200</strain>
    </source>
</reference>
<dbReference type="InterPro" id="IPR049049">
    <property type="entry name" value="Beta-AFase-like_GH127_C"/>
</dbReference>
<dbReference type="RefSeq" id="WP_227706497.1">
    <property type="nucleotide sequence ID" value="NZ_JAJEQX010000003.1"/>
</dbReference>
<dbReference type="Proteomes" id="UP001198151">
    <property type="component" value="Unassembled WGS sequence"/>
</dbReference>
<dbReference type="EMBL" id="JAJEQX010000003">
    <property type="protein sequence ID" value="MCC2253339.1"/>
    <property type="molecule type" value="Genomic_DNA"/>
</dbReference>
<evidence type="ECO:0000313" key="5">
    <source>
        <dbReference type="Proteomes" id="UP001198151"/>
    </source>
</evidence>
<feature type="domain" description="Non-reducing end beta-L-arabinofuranosidase-like GH127 catalytic" evidence="1">
    <location>
        <begin position="13"/>
        <end position="452"/>
    </location>
</feature>
<protein>
    <submittedName>
        <fullName evidence="4">Glycoside hydrolase family 127 protein</fullName>
    </submittedName>
</protein>
<keyword evidence="5" id="KW-1185">Reference proteome</keyword>
<dbReference type="InterPro" id="IPR049174">
    <property type="entry name" value="Beta-AFase-like"/>
</dbReference>
<dbReference type="Pfam" id="PF20737">
    <property type="entry name" value="Glyco_hydro127C"/>
    <property type="match status" value="1"/>
</dbReference>
<keyword evidence="4" id="KW-0378">Hydrolase</keyword>
<feature type="domain" description="Non-reducing end beta-L-arabinofuranosidase-like GH127 C-terminal" evidence="3">
    <location>
        <begin position="559"/>
        <end position="671"/>
    </location>
</feature>
<dbReference type="PANTHER" id="PTHR43465">
    <property type="entry name" value="DUF1680 DOMAIN PROTEIN (AFU_ORTHOLOGUE AFUA_1G08910)"/>
    <property type="match status" value="1"/>
</dbReference>
<evidence type="ECO:0000259" key="1">
    <source>
        <dbReference type="Pfam" id="PF07944"/>
    </source>
</evidence>
<accession>A0ABS8FUN6</accession>
<dbReference type="InterPro" id="IPR012878">
    <property type="entry name" value="Beta-AFase-like_GH127_cat"/>
</dbReference>
<dbReference type="Pfam" id="PF20736">
    <property type="entry name" value="Glyco_hydro127M"/>
    <property type="match status" value="1"/>
</dbReference>
<dbReference type="Pfam" id="PF07944">
    <property type="entry name" value="Beta-AFase-like_GH127_cat"/>
    <property type="match status" value="1"/>
</dbReference>